<evidence type="ECO:0000256" key="2">
    <source>
        <dbReference type="ARBA" id="ARBA00022825"/>
    </source>
</evidence>
<keyword evidence="2" id="KW-0645">Protease</keyword>
<keyword evidence="2" id="KW-0720">Serine protease</keyword>
<dbReference type="SUPFAM" id="SSF82171">
    <property type="entry name" value="DPP6 N-terminal domain-like"/>
    <property type="match status" value="1"/>
</dbReference>
<evidence type="ECO:0000256" key="4">
    <source>
        <dbReference type="ARBA" id="ARBA00032284"/>
    </source>
</evidence>
<feature type="domain" description="Peptidase S9 prolyl oligopeptidase catalytic" evidence="7">
    <location>
        <begin position="501"/>
        <end position="698"/>
    </location>
</feature>
<dbReference type="InterPro" id="IPR029058">
    <property type="entry name" value="AB_hydrolase_fold"/>
</dbReference>
<name>A0ABT8C738_9BACT</name>
<keyword evidence="9" id="KW-1185">Reference proteome</keyword>
<dbReference type="InterPro" id="IPR011042">
    <property type="entry name" value="6-blade_b-propeller_TolB-like"/>
</dbReference>
<dbReference type="EMBL" id="JAUFQS010000006">
    <property type="protein sequence ID" value="MDN3687448.1"/>
    <property type="molecule type" value="Genomic_DNA"/>
</dbReference>
<dbReference type="InterPro" id="IPR002471">
    <property type="entry name" value="Pept_S9_AS"/>
</dbReference>
<dbReference type="InterPro" id="IPR001375">
    <property type="entry name" value="Peptidase_S9_cat"/>
</dbReference>
<evidence type="ECO:0000313" key="9">
    <source>
        <dbReference type="Proteomes" id="UP001236663"/>
    </source>
</evidence>
<evidence type="ECO:0000256" key="6">
    <source>
        <dbReference type="ARBA" id="ARBA00045885"/>
    </source>
</evidence>
<gene>
    <name evidence="8" type="ORF">QWZ15_06395</name>
</gene>
<reference evidence="9" key="1">
    <citation type="journal article" date="2019" name="Int. J. Syst. Evol. Microbiol.">
        <title>The Global Catalogue of Microorganisms (GCM) 10K type strain sequencing project: providing services to taxonomists for standard genome sequencing and annotation.</title>
        <authorList>
            <consortium name="The Broad Institute Genomics Platform"/>
            <consortium name="The Broad Institute Genome Sequencing Center for Infectious Disease"/>
            <person name="Wu L."/>
            <person name="Ma J."/>
        </authorList>
    </citation>
    <scope>NUCLEOTIDE SEQUENCE [LARGE SCALE GENOMIC DNA]</scope>
    <source>
        <strain evidence="9">CECT 7706</strain>
    </source>
</reference>
<evidence type="ECO:0000256" key="3">
    <source>
        <dbReference type="ARBA" id="ARBA00022990"/>
    </source>
</evidence>
<dbReference type="Pfam" id="PF07676">
    <property type="entry name" value="PD40"/>
    <property type="match status" value="2"/>
</dbReference>
<sequence length="699" mass="77790">MLNPRSLPSLALFISSLLPVLSGFGQDFSMAAVSKFSFPSELTANANQSSIAWAMNEQGKRNVYVSEAPDYQPRRVTEFLEDDGQEISSLQFSEDGEYLVFVRGGDHGGGNASRPVNTSNLPLMTNVAIWTINLGTEKTESLIEGDDPVWGARHQLAFIKNGEIWMKDLDSDKAPHSIIQNRGRLGELHFSPDGSQLAFVANRGTHSLIGIYTDPTTPIKWLAPSFQRDQSPRWSPDGKSLAFVRTLGGSGAALPLMEKRHQPWEIWIADVQTGEAEMKWKAPETLRGSVPSTHGGFNLHWPIKDQLVYLSYEDGWPHLYSRDLRNNSSVLLTPGDFMVEQLSLHPNGQSLVFAANGGKLPDDLDRRHLATVDLTTGSFEWKTSGKGIEAYPVFTGREDEIAFFSATPKRPLLPAILSEGEISLLGEELIPEDFPEADLISPKQVQFTAADGTTVYGQLFEPSDNTSPKPAVVFVHGGPQRQMLLGWSYMDYYSNTYAINQKLAEMGFVVLSVNYRLGIGYGYEFHRPSGTYYQGAAEYQDIKAAGQYLAGLEQVNPERIGIYGGSYGGYLTAMALARDSDLFKVGVDISGVHDMDHRYELPEGVEVAPDYEEAKRIAWESSPIADLDQWTSPVLFIHSDDDRNVAFYHSADLVRRFDELGKPYDYLVIPGDTHHWMKFSNMVEVNEATVNFLNKHLQP</sequence>
<dbReference type="SUPFAM" id="SSF53474">
    <property type="entry name" value="alpha/beta-Hydrolases"/>
    <property type="match status" value="1"/>
</dbReference>
<dbReference type="InterPro" id="IPR011659">
    <property type="entry name" value="WD40"/>
</dbReference>
<comment type="caution">
    <text evidence="8">The sequence shown here is derived from an EMBL/GenBank/DDBJ whole genome shotgun (WGS) entry which is preliminary data.</text>
</comment>
<keyword evidence="1" id="KW-0378">Hydrolase</keyword>
<dbReference type="RefSeq" id="WP_163385264.1">
    <property type="nucleotide sequence ID" value="NZ_JAUFQS010000006.1"/>
</dbReference>
<evidence type="ECO:0000256" key="5">
    <source>
        <dbReference type="ARBA" id="ARBA00032596"/>
    </source>
</evidence>
<protein>
    <recommendedName>
        <fullName evidence="5">Acyl-peptide hydrolase</fullName>
    </recommendedName>
    <alternativeName>
        <fullName evidence="4">Acylaminoacyl-peptidase</fullName>
    </alternativeName>
</protein>
<dbReference type="Pfam" id="PF00326">
    <property type="entry name" value="Peptidase_S9"/>
    <property type="match status" value="1"/>
</dbReference>
<organism evidence="8 9">
    <name type="scientific">Cyclobacterium jeungdonense</name>
    <dbReference type="NCBI Taxonomy" id="708087"/>
    <lineage>
        <taxon>Bacteria</taxon>
        <taxon>Pseudomonadati</taxon>
        <taxon>Bacteroidota</taxon>
        <taxon>Cytophagia</taxon>
        <taxon>Cytophagales</taxon>
        <taxon>Cyclobacteriaceae</taxon>
        <taxon>Cyclobacterium</taxon>
    </lineage>
</organism>
<evidence type="ECO:0000256" key="1">
    <source>
        <dbReference type="ARBA" id="ARBA00022801"/>
    </source>
</evidence>
<evidence type="ECO:0000259" key="7">
    <source>
        <dbReference type="Pfam" id="PF00326"/>
    </source>
</evidence>
<evidence type="ECO:0000313" key="8">
    <source>
        <dbReference type="EMBL" id="MDN3687448.1"/>
    </source>
</evidence>
<dbReference type="PROSITE" id="PS00708">
    <property type="entry name" value="PRO_ENDOPEP_SER"/>
    <property type="match status" value="1"/>
</dbReference>
<dbReference type="Gene3D" id="2.120.10.30">
    <property type="entry name" value="TolB, C-terminal domain"/>
    <property type="match status" value="1"/>
</dbReference>
<dbReference type="PANTHER" id="PTHR42776:SF27">
    <property type="entry name" value="DIPEPTIDYL PEPTIDASE FAMILY MEMBER 6"/>
    <property type="match status" value="1"/>
</dbReference>
<comment type="function">
    <text evidence="6">This enzyme catalyzes the hydrolysis of the N-terminal peptide bond of an N-acetylated peptide to generate an N-acetylated amino acid and a peptide with a free N-terminus. It preferentially cleaves off Ac-Ala, Ac-Met and Ac-Ser. Also, involved in the degradation of oxidized and glycated proteins.</text>
</comment>
<accession>A0ABT8C738</accession>
<dbReference type="PANTHER" id="PTHR42776">
    <property type="entry name" value="SERINE PEPTIDASE S9 FAMILY MEMBER"/>
    <property type="match status" value="1"/>
</dbReference>
<keyword evidence="3" id="KW-0007">Acetylation</keyword>
<dbReference type="Gene3D" id="3.40.50.1820">
    <property type="entry name" value="alpha/beta hydrolase"/>
    <property type="match status" value="1"/>
</dbReference>
<dbReference type="Proteomes" id="UP001236663">
    <property type="component" value="Unassembled WGS sequence"/>
</dbReference>
<proteinExistence type="predicted"/>